<keyword evidence="1" id="KW-0547">Nucleotide-binding</keyword>
<evidence type="ECO:0000256" key="3">
    <source>
        <dbReference type="ARBA" id="ARBA00022806"/>
    </source>
</evidence>
<dbReference type="SUPFAM" id="SSF52540">
    <property type="entry name" value="P-loop containing nucleoside triphosphate hydrolases"/>
    <property type="match status" value="1"/>
</dbReference>
<name>A0A140HEP0_9VIRU</name>
<dbReference type="InterPro" id="IPR009003">
    <property type="entry name" value="Peptidase_S1_PA"/>
</dbReference>
<dbReference type="EMBL" id="KU754511">
    <property type="protein sequence ID" value="AMO03217.1"/>
    <property type="molecule type" value="Genomic_RNA"/>
</dbReference>
<sequence>SFVHNDTMYWTIDQTTLDEMRTILVQKTCINHRDLPADFKKGDSGKIFMSPGGFYMHSGVLRNNSPVCCLCGLDYDLHADTKELVIKKFSDFSLDTVQQIRVRQVQTKHGKLQVSGGRGTSEMTDIALIPSTSAANISNPQLNRLEKAKKKIKTTALPTYMTLIMKGKQLPMREGENLSDALQRAFETKLFDVNTFFAQTSVQAKKLGLEEISHSQSDLKAKCIWMAKVASVKKQAEWKEVTARIVSLTKQTPVGEMKLVNEGSRSVVTFKDVTVKPGVKSVVVGKSKLTYQTHSALDEEEDLSLFINQYKKLIAEDKRFTKYLGCKLINFVGPTVVLKARCKQAIADFEKLNQKHVPFIEENIILLLIEYPEFFLEGISLCSEITFGEDLKLSEINTLSDYLTEICNLSTSNLAEEYRDYVDGIIAQNKQTPPPSESGDEPDAVSILSADDIVNDRNYVTETQLAERNQRESIDFLQKLLEQKNSNLVESNFFKVSDTKNENLVTMTLQHWLNTSGAIHVLQIDGIHNGHAFVNNGAIYTCHHVGNKGPLDITYWSNPGGQILTKNTLGAVPFKLRYAPTTIYDVAEGDVNIYRGITDVKSKIRKPTPGHIYIVFDMRRKRFSTMVCTGQMTCGSNCLAYNTFALLDITKPFADGENIIHTQSGMKGVSGSPIYGLDGNVYGVYGTSMPIATDGIERTLVLQKLSSPAETSKMTVKTEEILALFDECKAKKRWLRISAPTGVGKSTKLIVQLAYSHHNFRARGLPTRLYVMVPTQALANSLGEYVTRYVAENANFAKLMNIRIRHGDSDAQTTSARESEDLPITIEYTTWGSAAMRIDEIMNATFVIGDEIHTRKNADLQAVCAILNFHDFNNIITLTATTFPCGRFVDYKIESDSKFAVQDRVLEKFAEDIDKESAYWIPGSGDGRNVKYKLPKESVNKNYHALIFYSTKNECEKAKTELLSQGALAVVMYSGKMESAPAGAVICATDAVESGITIPDVNLVIDFKQQNQVQTTLSLDRGINYARTMKISPVDECQKLQRRGRTGRTCPGEYWSDEDVTLSSFELFPKSAIYEAAMLIV</sequence>
<reference evidence="7" key="1">
    <citation type="journal article" date="2016" name="Evol. Bioinform. Online">
        <title>Twenty-five new viruses associated with the Drosophilidae (Diptera).</title>
        <authorList>
            <person name="Webster C.L."/>
            <person name="Longdon B."/>
            <person name="Lewis S.H."/>
            <person name="Obbard D.J."/>
        </authorList>
    </citation>
    <scope>NUCLEOTIDE SEQUENCE</scope>
    <source>
        <strain evidence="7">Dimm_PoolSeq1</strain>
    </source>
</reference>
<dbReference type="GO" id="GO:0016787">
    <property type="term" value="F:hydrolase activity"/>
    <property type="evidence" value="ECO:0007669"/>
    <property type="project" value="UniProtKB-KW"/>
</dbReference>
<dbReference type="Pfam" id="PF00270">
    <property type="entry name" value="DEAD"/>
    <property type="match status" value="1"/>
</dbReference>
<evidence type="ECO:0000256" key="2">
    <source>
        <dbReference type="ARBA" id="ARBA00022801"/>
    </source>
</evidence>
<evidence type="ECO:0000259" key="6">
    <source>
        <dbReference type="PROSITE" id="PS51194"/>
    </source>
</evidence>
<keyword evidence="2" id="KW-0378">Hydrolase</keyword>
<dbReference type="InterPro" id="IPR027417">
    <property type="entry name" value="P-loop_NTPase"/>
</dbReference>
<evidence type="ECO:0000259" key="5">
    <source>
        <dbReference type="PROSITE" id="PS51192"/>
    </source>
</evidence>
<dbReference type="PROSITE" id="PS51192">
    <property type="entry name" value="HELICASE_ATP_BIND_1"/>
    <property type="match status" value="1"/>
</dbReference>
<feature type="non-terminal residue" evidence="7">
    <location>
        <position position="1081"/>
    </location>
</feature>
<dbReference type="InterPro" id="IPR011545">
    <property type="entry name" value="DEAD/DEAH_box_helicase_dom"/>
</dbReference>
<dbReference type="SUPFAM" id="SSF50494">
    <property type="entry name" value="Trypsin-like serine proteases"/>
    <property type="match status" value="1"/>
</dbReference>
<evidence type="ECO:0000313" key="7">
    <source>
        <dbReference type="EMBL" id="AMO03217.1"/>
    </source>
</evidence>
<keyword evidence="4" id="KW-0067">ATP-binding</keyword>
<evidence type="ECO:0000256" key="1">
    <source>
        <dbReference type="ARBA" id="ARBA00022741"/>
    </source>
</evidence>
<dbReference type="SMART" id="SM00490">
    <property type="entry name" value="HELICc"/>
    <property type="match status" value="1"/>
</dbReference>
<dbReference type="PANTHER" id="PTHR18934:SF99">
    <property type="entry name" value="ATP-DEPENDENT RNA HELICASE DHX37-RELATED"/>
    <property type="match status" value="1"/>
</dbReference>
<feature type="domain" description="Helicase ATP-binding" evidence="5">
    <location>
        <begin position="726"/>
        <end position="881"/>
    </location>
</feature>
<protein>
    <submittedName>
        <fullName evidence="7">Putative polyprotein</fullName>
    </submittedName>
</protein>
<feature type="domain" description="Helicase C-terminal" evidence="6">
    <location>
        <begin position="926"/>
        <end position="1081"/>
    </location>
</feature>
<dbReference type="PROSITE" id="PS51194">
    <property type="entry name" value="HELICASE_CTER"/>
    <property type="match status" value="1"/>
</dbReference>
<feature type="non-terminal residue" evidence="7">
    <location>
        <position position="1"/>
    </location>
</feature>
<dbReference type="InterPro" id="IPR001650">
    <property type="entry name" value="Helicase_C-like"/>
</dbReference>
<dbReference type="Gene3D" id="3.40.50.300">
    <property type="entry name" value="P-loop containing nucleotide triphosphate hydrolases"/>
    <property type="match status" value="2"/>
</dbReference>
<dbReference type="GO" id="GO:0005524">
    <property type="term" value="F:ATP binding"/>
    <property type="evidence" value="ECO:0007669"/>
    <property type="project" value="UniProtKB-KW"/>
</dbReference>
<dbReference type="PANTHER" id="PTHR18934">
    <property type="entry name" value="ATP-DEPENDENT RNA HELICASE"/>
    <property type="match status" value="1"/>
</dbReference>
<keyword evidence="3" id="KW-0347">Helicase</keyword>
<organism evidence="7">
    <name type="scientific">Hermitage virus</name>
    <dbReference type="NCBI Taxonomy" id="1807799"/>
    <lineage>
        <taxon>Viruses</taxon>
    </lineage>
</organism>
<accession>A0A140HEP0</accession>
<dbReference type="Pfam" id="PF00271">
    <property type="entry name" value="Helicase_C"/>
    <property type="match status" value="1"/>
</dbReference>
<dbReference type="InterPro" id="IPR014001">
    <property type="entry name" value="Helicase_ATP-bd"/>
</dbReference>
<proteinExistence type="predicted"/>
<dbReference type="GO" id="GO:0003723">
    <property type="term" value="F:RNA binding"/>
    <property type="evidence" value="ECO:0007669"/>
    <property type="project" value="TreeGrafter"/>
</dbReference>
<evidence type="ECO:0000256" key="4">
    <source>
        <dbReference type="ARBA" id="ARBA00022840"/>
    </source>
</evidence>
<dbReference type="GO" id="GO:0004386">
    <property type="term" value="F:helicase activity"/>
    <property type="evidence" value="ECO:0007669"/>
    <property type="project" value="UniProtKB-KW"/>
</dbReference>